<keyword evidence="2" id="KW-1185">Reference proteome</keyword>
<dbReference type="EMBL" id="FZOQ01000023">
    <property type="protein sequence ID" value="SNT09331.1"/>
    <property type="molecule type" value="Genomic_DNA"/>
</dbReference>
<evidence type="ECO:0000313" key="2">
    <source>
        <dbReference type="Proteomes" id="UP000198432"/>
    </source>
</evidence>
<gene>
    <name evidence="1" type="ORF">SAMN06296052_12383</name>
</gene>
<name>A0A239JTZ5_9BACT</name>
<proteinExistence type="predicted"/>
<dbReference type="InterPro" id="IPR012337">
    <property type="entry name" value="RNaseH-like_sf"/>
</dbReference>
<sequence>MCLCYEPTGEQVPATNLHACWSINFVADQLFGGRKFRGLTVVDNYSRKCLAIEVDQGMKGE</sequence>
<accession>A0A239JTZ5</accession>
<dbReference type="SUPFAM" id="SSF53098">
    <property type="entry name" value="Ribonuclease H-like"/>
    <property type="match status" value="1"/>
</dbReference>
<protein>
    <recommendedName>
        <fullName evidence="3">Integrase catalytic domain-containing protein</fullName>
    </recommendedName>
</protein>
<dbReference type="AlphaFoldDB" id="A0A239JTZ5"/>
<dbReference type="PANTHER" id="PTHR47515:SF1">
    <property type="entry name" value="BLR2054 PROTEIN"/>
    <property type="match status" value="1"/>
</dbReference>
<reference evidence="2" key="1">
    <citation type="submission" date="2017-06" db="EMBL/GenBank/DDBJ databases">
        <authorList>
            <person name="Varghese N."/>
            <person name="Submissions S."/>
        </authorList>
    </citation>
    <scope>NUCLEOTIDE SEQUENCE [LARGE SCALE GENOMIC DNA]</scope>
    <source>
        <strain evidence="2">NKM1</strain>
    </source>
</reference>
<organism evidence="1 2">
    <name type="scientific">Pontibacter ummariensis</name>
    <dbReference type="NCBI Taxonomy" id="1610492"/>
    <lineage>
        <taxon>Bacteria</taxon>
        <taxon>Pseudomonadati</taxon>
        <taxon>Bacteroidota</taxon>
        <taxon>Cytophagia</taxon>
        <taxon>Cytophagales</taxon>
        <taxon>Hymenobacteraceae</taxon>
        <taxon>Pontibacter</taxon>
    </lineage>
</organism>
<evidence type="ECO:0000313" key="1">
    <source>
        <dbReference type="EMBL" id="SNT09331.1"/>
    </source>
</evidence>
<dbReference type="Proteomes" id="UP000198432">
    <property type="component" value="Unassembled WGS sequence"/>
</dbReference>
<evidence type="ECO:0008006" key="3">
    <source>
        <dbReference type="Google" id="ProtNLM"/>
    </source>
</evidence>
<dbReference type="PANTHER" id="PTHR47515">
    <property type="entry name" value="LOW CALCIUM RESPONSE LOCUS PROTEIN T"/>
    <property type="match status" value="1"/>
</dbReference>